<evidence type="ECO:0000256" key="2">
    <source>
        <dbReference type="SAM" id="MobiDB-lite"/>
    </source>
</evidence>
<organism evidence="4 5">
    <name type="scientific">Aduncisulcus paluster</name>
    <dbReference type="NCBI Taxonomy" id="2918883"/>
    <lineage>
        <taxon>Eukaryota</taxon>
        <taxon>Metamonada</taxon>
        <taxon>Carpediemonas-like organisms</taxon>
        <taxon>Aduncisulcus</taxon>
    </lineage>
</organism>
<feature type="domain" description="DNA polymerase delta/zeta catalytic subunit N-terminal" evidence="3">
    <location>
        <begin position="67"/>
        <end position="145"/>
    </location>
</feature>
<dbReference type="Pfam" id="PF24055">
    <property type="entry name" value="POL3_N"/>
    <property type="match status" value="1"/>
</dbReference>
<evidence type="ECO:0000256" key="1">
    <source>
        <dbReference type="ARBA" id="ARBA00049244"/>
    </source>
</evidence>
<feature type="region of interest" description="Disordered" evidence="2">
    <location>
        <begin position="584"/>
        <end position="610"/>
    </location>
</feature>
<dbReference type="PANTHER" id="PTHR45812:SF1">
    <property type="entry name" value="DNA POLYMERASE ZETA CATALYTIC SUBUNIT"/>
    <property type="match status" value="1"/>
</dbReference>
<feature type="region of interest" description="Disordered" evidence="2">
    <location>
        <begin position="640"/>
        <end position="784"/>
    </location>
</feature>
<protein>
    <submittedName>
        <fullName evidence="4">DNA polymerase zeta catalytic subunit like protein</fullName>
    </submittedName>
</protein>
<feature type="compositionally biased region" description="Low complexity" evidence="2">
    <location>
        <begin position="680"/>
        <end position="695"/>
    </location>
</feature>
<name>A0ABQ5KH71_9EUKA</name>
<dbReference type="Proteomes" id="UP001057375">
    <property type="component" value="Unassembled WGS sequence"/>
</dbReference>
<feature type="compositionally biased region" description="Basic and acidic residues" evidence="2">
    <location>
        <begin position="741"/>
        <end position="750"/>
    </location>
</feature>
<evidence type="ECO:0000313" key="5">
    <source>
        <dbReference type="Proteomes" id="UP001057375"/>
    </source>
</evidence>
<reference evidence="4" key="1">
    <citation type="submission" date="2022-03" db="EMBL/GenBank/DDBJ databases">
        <title>Draft genome sequence of Aduncisulcus paluster, a free-living microaerophilic Fornicata.</title>
        <authorList>
            <person name="Yuyama I."/>
            <person name="Kume K."/>
            <person name="Tamura T."/>
            <person name="Inagaki Y."/>
            <person name="Hashimoto T."/>
        </authorList>
    </citation>
    <scope>NUCLEOTIDE SEQUENCE</scope>
    <source>
        <strain evidence="4">NY0171</strain>
    </source>
</reference>
<dbReference type="EMBL" id="BQXS01009757">
    <property type="protein sequence ID" value="GKT31867.1"/>
    <property type="molecule type" value="Genomic_DNA"/>
</dbReference>
<gene>
    <name evidence="4" type="ORF">ADUPG1_006197</name>
</gene>
<dbReference type="InterPro" id="IPR030559">
    <property type="entry name" value="PolZ_Rev3"/>
</dbReference>
<sequence>MIRFKLVTYDTYNANNIDIINVFPQKTIKSTVSKKSPIIRTFGRVEILHPESNRLISSCKACIHIHGLFPYLYLPIPKQVSNVEILSRFLLRLRRDIEVTMSQKLPFMPTPFHHHISLSRSINVYGFHSSPTLLVRISLFYESHVKILADIARNGGLCSCILRPFDAHLPYRLNFLVDYDINPLKYTSVQTGGFCIRRAYLDGTSIVNKKVSWSGKDKIIDSHQMKMCCFGRNEMPSDVNGSSSRIPMEGEIEKVAASQLPKIDTDRKQSLLSEQTFQTPKPANSATILASSSAEIHPLFPITPNFASQSIFRQSIFRQSTILDKSANPLSSSPLSSSPLSPFSSPFSSASSPSSFSLNEPYSPFFVPLSPFRPFSTLPLEIDIHSNPLSSSPLSSSPLSPFSSPFSSASSPSSFSLNEPYSPFFVPLSPFRPFSTLPLEIDIHCFYIIGTGQKYTSEKLLPLSLQLLPNLAREDPSSGLKKGEDVEKKRKQEEKYFNLKYITKCIPGWSHGRCMGKNDICELKTLREVRNSVEKVKSHGAYEWLEEYDGESIDKLKFNKGKRVRNGIIEANNPFHFGRQTRIEKDKGQKKEKGLNVDHSFPEDSDLIRGIPSKGEMRKREAQVRDKIFNIHEKERERIIHPIRKEEERGEKEKEEERGEKEGMELKQTVKLHKKNSITSSSSSFSFSSNSNNNSEHCTLSMLDWLQGNEEEEKGNKEKEEKEEENEEEKEVEAMIEIEIEESHKSKGGEEEKEEEEERNYEVPKNLNVKSTPQKLVDPESLQSSLNMSGTMELCGKKGKGWKYLKDQRC</sequence>
<comment type="catalytic activity">
    <reaction evidence="1">
        <text>DNA(n) + a 2'-deoxyribonucleoside 5'-triphosphate = DNA(n+1) + diphosphate</text>
        <dbReference type="Rhea" id="RHEA:22508"/>
        <dbReference type="Rhea" id="RHEA-COMP:17339"/>
        <dbReference type="Rhea" id="RHEA-COMP:17340"/>
        <dbReference type="ChEBI" id="CHEBI:33019"/>
        <dbReference type="ChEBI" id="CHEBI:61560"/>
        <dbReference type="ChEBI" id="CHEBI:173112"/>
        <dbReference type="EC" id="2.7.7.7"/>
    </reaction>
</comment>
<dbReference type="SUPFAM" id="SSF53098">
    <property type="entry name" value="Ribonuclease H-like"/>
    <property type="match status" value="1"/>
</dbReference>
<evidence type="ECO:0000313" key="4">
    <source>
        <dbReference type="EMBL" id="GKT31867.1"/>
    </source>
</evidence>
<dbReference type="PANTHER" id="PTHR45812">
    <property type="entry name" value="DNA POLYMERASE ZETA CATALYTIC SUBUNIT"/>
    <property type="match status" value="1"/>
</dbReference>
<dbReference type="Gene3D" id="3.30.342.10">
    <property type="entry name" value="DNA Polymerase, chain B, domain 1"/>
    <property type="match status" value="1"/>
</dbReference>
<feature type="compositionally biased region" description="Basic and acidic residues" evidence="2">
    <location>
        <begin position="584"/>
        <end position="602"/>
    </location>
</feature>
<proteinExistence type="predicted"/>
<dbReference type="InterPro" id="IPR056435">
    <property type="entry name" value="DPOD/Z_N"/>
</dbReference>
<feature type="compositionally biased region" description="Acidic residues" evidence="2">
    <location>
        <begin position="721"/>
        <end position="740"/>
    </location>
</feature>
<comment type="caution">
    <text evidence="4">The sequence shown here is derived from an EMBL/GenBank/DDBJ whole genome shotgun (WGS) entry which is preliminary data.</text>
</comment>
<keyword evidence="5" id="KW-1185">Reference proteome</keyword>
<feature type="compositionally biased region" description="Basic and acidic residues" evidence="2">
    <location>
        <begin position="640"/>
        <end position="665"/>
    </location>
</feature>
<dbReference type="InterPro" id="IPR012337">
    <property type="entry name" value="RNaseH-like_sf"/>
</dbReference>
<evidence type="ECO:0000259" key="3">
    <source>
        <dbReference type="Pfam" id="PF24055"/>
    </source>
</evidence>
<accession>A0ABQ5KH71</accession>